<gene>
    <name evidence="1" type="ORF">SASPL_134539</name>
</gene>
<dbReference type="Proteomes" id="UP000298416">
    <property type="component" value="Unassembled WGS sequence"/>
</dbReference>
<dbReference type="AlphaFoldDB" id="A0A8X8ZIZ3"/>
<keyword evidence="2" id="KW-1185">Reference proteome</keyword>
<sequence>MNLVEIILLHQYTGLGLAVGVLRIHEAEERSLTGRALNLTLILMKKSEEFYSLLVVDLVSTIHIADKDEYDLRLSPTCCRYRAILLTYMLQKVVARLGVELCRLHRPVVVKKGLDNVDFVKRLMCNNLTQNVVGIGHHHSAYSDPSIRDQIRDEVQQEVWGQMQQELLEQRREQKLEMEEVMKRFMSKQPQQSSHTLMLMTDDATS</sequence>
<reference evidence="1" key="1">
    <citation type="submission" date="2018-01" db="EMBL/GenBank/DDBJ databases">
        <authorList>
            <person name="Mao J.F."/>
        </authorList>
    </citation>
    <scope>NUCLEOTIDE SEQUENCE</scope>
    <source>
        <strain evidence="1">Huo1</strain>
        <tissue evidence="1">Leaf</tissue>
    </source>
</reference>
<reference evidence="1" key="2">
    <citation type="submission" date="2020-08" db="EMBL/GenBank/DDBJ databases">
        <title>Plant Genome Project.</title>
        <authorList>
            <person name="Zhang R.-G."/>
        </authorList>
    </citation>
    <scope>NUCLEOTIDE SEQUENCE</scope>
    <source>
        <strain evidence="1">Huo1</strain>
        <tissue evidence="1">Leaf</tissue>
    </source>
</reference>
<evidence type="ECO:0000313" key="2">
    <source>
        <dbReference type="Proteomes" id="UP000298416"/>
    </source>
</evidence>
<evidence type="ECO:0000313" key="1">
    <source>
        <dbReference type="EMBL" id="KAG6406922.1"/>
    </source>
</evidence>
<name>A0A8X8ZIZ3_SALSN</name>
<comment type="caution">
    <text evidence="1">The sequence shown here is derived from an EMBL/GenBank/DDBJ whole genome shotgun (WGS) entry which is preliminary data.</text>
</comment>
<proteinExistence type="predicted"/>
<protein>
    <submittedName>
        <fullName evidence="1">Uncharacterized protein</fullName>
    </submittedName>
</protein>
<organism evidence="1">
    <name type="scientific">Salvia splendens</name>
    <name type="common">Scarlet sage</name>
    <dbReference type="NCBI Taxonomy" id="180675"/>
    <lineage>
        <taxon>Eukaryota</taxon>
        <taxon>Viridiplantae</taxon>
        <taxon>Streptophyta</taxon>
        <taxon>Embryophyta</taxon>
        <taxon>Tracheophyta</taxon>
        <taxon>Spermatophyta</taxon>
        <taxon>Magnoliopsida</taxon>
        <taxon>eudicotyledons</taxon>
        <taxon>Gunneridae</taxon>
        <taxon>Pentapetalae</taxon>
        <taxon>asterids</taxon>
        <taxon>lamiids</taxon>
        <taxon>Lamiales</taxon>
        <taxon>Lamiaceae</taxon>
        <taxon>Nepetoideae</taxon>
        <taxon>Mentheae</taxon>
        <taxon>Salviinae</taxon>
        <taxon>Salvia</taxon>
        <taxon>Salvia subgen. Calosphace</taxon>
        <taxon>core Calosphace</taxon>
    </lineage>
</organism>
<dbReference type="EMBL" id="PNBA02000012">
    <property type="protein sequence ID" value="KAG6406922.1"/>
    <property type="molecule type" value="Genomic_DNA"/>
</dbReference>
<accession>A0A8X8ZIZ3</accession>